<reference evidence="1" key="1">
    <citation type="submission" date="2024-02" db="EMBL/GenBank/DDBJ databases">
        <title>FIRST GENOME SEQUENCES OF Leishmania (Viannia) shawi, Leishmania (Viannia) lindenbergi AND Leishmania (Viannia) utingensis.</title>
        <authorList>
            <person name="Resadore F."/>
            <person name="Custodio M.G.F."/>
            <person name="Boite M.C."/>
            <person name="Cupolillo E."/>
            <person name="Ferreira G.E.M."/>
        </authorList>
    </citation>
    <scope>NUCLEOTIDE SEQUENCE</scope>
    <source>
        <strain evidence="1">MHOM/BR/2013/18 LTA MLF</strain>
    </source>
</reference>
<accession>A0AAW3BIN4</accession>
<gene>
    <name evidence="1" type="ORF">Q4I32_005902</name>
</gene>
<dbReference type="AlphaFoldDB" id="A0AAW3BIN4"/>
<comment type="caution">
    <text evidence="1">The sequence shown here is derived from an EMBL/GenBank/DDBJ whole genome shotgun (WGS) entry which is preliminary data.</text>
</comment>
<name>A0AAW3BIN4_9TRYP</name>
<organism evidence="1 2">
    <name type="scientific">Leishmania shawi</name>
    <dbReference type="NCBI Taxonomy" id="5680"/>
    <lineage>
        <taxon>Eukaryota</taxon>
        <taxon>Discoba</taxon>
        <taxon>Euglenozoa</taxon>
        <taxon>Kinetoplastea</taxon>
        <taxon>Metakinetoplastina</taxon>
        <taxon>Trypanosomatida</taxon>
        <taxon>Trypanosomatidae</taxon>
        <taxon>Leishmaniinae</taxon>
        <taxon>Leishmania</taxon>
        <taxon>Leishmania guyanensis species complex</taxon>
    </lineage>
</organism>
<evidence type="ECO:0000313" key="1">
    <source>
        <dbReference type="EMBL" id="KAL0521090.1"/>
    </source>
</evidence>
<dbReference type="Proteomes" id="UP001500493">
    <property type="component" value="Unassembled WGS sequence"/>
</dbReference>
<protein>
    <submittedName>
        <fullName evidence="1">Uncharacterized protein</fullName>
    </submittedName>
</protein>
<evidence type="ECO:0000313" key="2">
    <source>
        <dbReference type="Proteomes" id="UP001500493"/>
    </source>
</evidence>
<sequence length="151" mass="16215">MREAELAPSVVFGGRWVRCPRSRGGSVATAAYCLWVSHQATVRAEVLGATREAPLHKGVLLRTPVLSPSATPVKESVVVDRFAVGGAAAVLSINTDQRSTSSYEMSDRTHFTAPLLPATSARCQNSAPALWGDREPAVPPRARLRARGVRR</sequence>
<proteinExistence type="predicted"/>
<dbReference type="EMBL" id="JBAMZJ010000032">
    <property type="protein sequence ID" value="KAL0521090.1"/>
    <property type="molecule type" value="Genomic_DNA"/>
</dbReference>